<protein>
    <submittedName>
        <fullName evidence="1">Uncharacterized protein</fullName>
    </submittedName>
</protein>
<evidence type="ECO:0000313" key="2">
    <source>
        <dbReference type="Proteomes" id="UP000019854"/>
    </source>
</evidence>
<dbReference type="AlphaFoldDB" id="A0A829PSQ2"/>
<gene>
    <name evidence="1" type="ORF">L829_3821</name>
</gene>
<name>A0A829PSQ2_9MYCO</name>
<evidence type="ECO:0000313" key="1">
    <source>
        <dbReference type="EMBL" id="ETZ90239.1"/>
    </source>
</evidence>
<reference evidence="1 2" key="1">
    <citation type="submission" date="2014-01" db="EMBL/GenBank/DDBJ databases">
        <authorList>
            <person name="Zelazny A."/>
            <person name="Olivier K."/>
            <person name="Sampaio E.P."/>
            <person name="Holland S.M."/>
            <person name="Tallon L.J."/>
            <person name="Sadzewicz L.K."/>
            <person name="Sengamalay N."/>
            <person name="Fraser C.M."/>
            <person name="Hine E."/>
            <person name="Shefchek K.A."/>
            <person name="Das S.P."/>
            <person name="Shallom S.J."/>
            <person name="Agrawal S."/>
            <person name="Tettelin H."/>
        </authorList>
    </citation>
    <scope>NUCLEOTIDE SEQUENCE [LARGE SCALE GENOMIC DNA]</scope>
    <source>
        <strain evidence="1 2">MAB_030201_1075</strain>
    </source>
</reference>
<sequence length="56" mass="5854">MQSRSKGALTCGASAVDGDNAHIAASWFAVVDQPGQPREAPLLVRRRHGASLLLLG</sequence>
<organism evidence="1 2">
    <name type="scientific">Mycobacteroides abscessus MAB_030201_1075</name>
    <dbReference type="NCBI Taxonomy" id="1335410"/>
    <lineage>
        <taxon>Bacteria</taxon>
        <taxon>Bacillati</taxon>
        <taxon>Actinomycetota</taxon>
        <taxon>Actinomycetes</taxon>
        <taxon>Mycobacteriales</taxon>
        <taxon>Mycobacteriaceae</taxon>
        <taxon>Mycobacteroides</taxon>
        <taxon>Mycobacteroides abscessus</taxon>
    </lineage>
</organism>
<dbReference type="Proteomes" id="UP000019854">
    <property type="component" value="Unassembled WGS sequence"/>
</dbReference>
<dbReference type="EMBL" id="JAOX01000001">
    <property type="protein sequence ID" value="ETZ90239.1"/>
    <property type="molecule type" value="Genomic_DNA"/>
</dbReference>
<proteinExistence type="predicted"/>
<comment type="caution">
    <text evidence="1">The sequence shown here is derived from an EMBL/GenBank/DDBJ whole genome shotgun (WGS) entry which is preliminary data.</text>
</comment>
<accession>A0A829PSQ2</accession>